<dbReference type="Pfam" id="PF22479">
    <property type="entry name" value="Pam3_gp18"/>
    <property type="match status" value="1"/>
</dbReference>
<reference evidence="2 3" key="1">
    <citation type="submission" date="2019-06" db="EMBL/GenBank/DDBJ databases">
        <title>Metagenome assembled Genome of Spiribacter salinus SL48-SHIP from the microbial mat of Salt Lake 48 (Novosibirsk region, Russia).</title>
        <authorList>
            <person name="Shipova A."/>
            <person name="Rozanov A.S."/>
            <person name="Bryanskaya A.V."/>
            <person name="Peltek S.E."/>
        </authorList>
    </citation>
    <scope>NUCLEOTIDE SEQUENCE [LARGE SCALE GENOMIC DNA]</scope>
    <source>
        <strain evidence="2">SL48-SHIP-2</strain>
    </source>
</reference>
<evidence type="ECO:0000259" key="1">
    <source>
        <dbReference type="Pfam" id="PF22479"/>
    </source>
</evidence>
<protein>
    <recommendedName>
        <fullName evidence="1">Cyanophage baseplate Pam3 plug gp18 domain-containing protein</fullName>
    </recommendedName>
</protein>
<dbReference type="Proteomes" id="UP000315400">
    <property type="component" value="Unassembled WGS sequence"/>
</dbReference>
<comment type="caution">
    <text evidence="2">The sequence shown here is derived from an EMBL/GenBank/DDBJ whole genome shotgun (WGS) entry which is preliminary data.</text>
</comment>
<sequence>MVRVIRIPNAARWKQDIQLDGRLYTLTGWYNTRMETWFADLGLSDGEVILKGLRLVLNWPLFYGSNYDPRLPPGNLYVVSPSGQQVSDPGRTDFVDGNVALVYVGNED</sequence>
<feature type="domain" description="Cyanophage baseplate Pam3 plug gp18" evidence="1">
    <location>
        <begin position="7"/>
        <end position="104"/>
    </location>
</feature>
<evidence type="ECO:0000313" key="3">
    <source>
        <dbReference type="Proteomes" id="UP000315400"/>
    </source>
</evidence>
<name>A0A540VTN4_9GAMM</name>
<dbReference type="EMBL" id="VIFK01000057">
    <property type="protein sequence ID" value="TQE99503.1"/>
    <property type="molecule type" value="Genomic_DNA"/>
</dbReference>
<dbReference type="InterPro" id="IPR054252">
    <property type="entry name" value="Pam3_gp18"/>
</dbReference>
<evidence type="ECO:0000313" key="2">
    <source>
        <dbReference type="EMBL" id="TQE99503.1"/>
    </source>
</evidence>
<gene>
    <name evidence="2" type="ORF">FKY71_08330</name>
</gene>
<organism evidence="2 3">
    <name type="scientific">Spiribacter salinus</name>
    <dbReference type="NCBI Taxonomy" id="1335746"/>
    <lineage>
        <taxon>Bacteria</taxon>
        <taxon>Pseudomonadati</taxon>
        <taxon>Pseudomonadota</taxon>
        <taxon>Gammaproteobacteria</taxon>
        <taxon>Chromatiales</taxon>
        <taxon>Ectothiorhodospiraceae</taxon>
        <taxon>Spiribacter</taxon>
    </lineage>
</organism>
<accession>A0A540VTN4</accession>
<dbReference type="AlphaFoldDB" id="A0A540VTN4"/>
<proteinExistence type="predicted"/>